<dbReference type="RefSeq" id="WP_109192033.1">
    <property type="nucleotide sequence ID" value="NZ_CP029255.1"/>
</dbReference>
<reference evidence="1 2" key="1">
    <citation type="submission" date="2018-05" db="EMBL/GenBank/DDBJ databases">
        <title>Genome sequencing of Flavobacterium sp. HYN0056.</title>
        <authorList>
            <person name="Yi H."/>
            <person name="Baek C."/>
        </authorList>
    </citation>
    <scope>NUCLEOTIDE SEQUENCE [LARGE SCALE GENOMIC DNA]</scope>
    <source>
        <strain evidence="1 2">HYN0056</strain>
    </source>
</reference>
<keyword evidence="2" id="KW-1185">Reference proteome</keyword>
<dbReference type="KEGG" id="fcr:HYN56_09945"/>
<organism evidence="1 2">
    <name type="scientific">Flavobacterium crocinum</name>
    <dbReference type="NCBI Taxonomy" id="2183896"/>
    <lineage>
        <taxon>Bacteria</taxon>
        <taxon>Pseudomonadati</taxon>
        <taxon>Bacteroidota</taxon>
        <taxon>Flavobacteriia</taxon>
        <taxon>Flavobacteriales</taxon>
        <taxon>Flavobacteriaceae</taxon>
        <taxon>Flavobacterium</taxon>
    </lineage>
</organism>
<dbReference type="AlphaFoldDB" id="A0A2S1YKD1"/>
<accession>A0A2S1YKD1</accession>
<dbReference type="OrthoDB" id="1363273at2"/>
<evidence type="ECO:0000313" key="2">
    <source>
        <dbReference type="Proteomes" id="UP000245250"/>
    </source>
</evidence>
<protein>
    <submittedName>
        <fullName evidence="1">Uncharacterized protein</fullName>
    </submittedName>
</protein>
<name>A0A2S1YKD1_9FLAO</name>
<sequence>MLPKVYIFGNGNLSFNDYMFYYKNAIDKLLEMDNAHFVVCDFKGVDTLTMEVLKCATPNVTVLHIGEKPRYAPDKYKTKASQWKFIGGFQSDAERDAMAINMCTHFLAHDINSNENRKSGTLTNIENCLKENKIRFNQE</sequence>
<dbReference type="EMBL" id="CP029255">
    <property type="protein sequence ID" value="AWK04534.1"/>
    <property type="molecule type" value="Genomic_DNA"/>
</dbReference>
<dbReference type="Proteomes" id="UP000245250">
    <property type="component" value="Chromosome"/>
</dbReference>
<gene>
    <name evidence="1" type="ORF">HYN56_09945</name>
</gene>
<proteinExistence type="predicted"/>
<evidence type="ECO:0000313" key="1">
    <source>
        <dbReference type="EMBL" id="AWK04534.1"/>
    </source>
</evidence>